<gene>
    <name evidence="1" type="ORF">S01H1_84360</name>
</gene>
<protein>
    <submittedName>
        <fullName evidence="1">Uncharacterized protein</fullName>
    </submittedName>
</protein>
<feature type="non-terminal residue" evidence="1">
    <location>
        <position position="32"/>
    </location>
</feature>
<sequence>MSQTETENPFAPRPDLKVWLNGELVPVGCPTF</sequence>
<dbReference type="AlphaFoldDB" id="X0Y477"/>
<evidence type="ECO:0000313" key="1">
    <source>
        <dbReference type="EMBL" id="GAG42132.1"/>
    </source>
</evidence>
<organism evidence="1">
    <name type="scientific">marine sediment metagenome</name>
    <dbReference type="NCBI Taxonomy" id="412755"/>
    <lineage>
        <taxon>unclassified sequences</taxon>
        <taxon>metagenomes</taxon>
        <taxon>ecological metagenomes</taxon>
    </lineage>
</organism>
<proteinExistence type="predicted"/>
<comment type="caution">
    <text evidence="1">The sequence shown here is derived from an EMBL/GenBank/DDBJ whole genome shotgun (WGS) entry which is preliminary data.</text>
</comment>
<reference evidence="1" key="1">
    <citation type="journal article" date="2014" name="Front. Microbiol.">
        <title>High frequency of phylogenetically diverse reductive dehalogenase-homologous genes in deep subseafloor sedimentary metagenomes.</title>
        <authorList>
            <person name="Kawai M."/>
            <person name="Futagami T."/>
            <person name="Toyoda A."/>
            <person name="Takaki Y."/>
            <person name="Nishi S."/>
            <person name="Hori S."/>
            <person name="Arai W."/>
            <person name="Tsubouchi T."/>
            <person name="Morono Y."/>
            <person name="Uchiyama I."/>
            <person name="Ito T."/>
            <person name="Fujiyama A."/>
            <person name="Inagaki F."/>
            <person name="Takami H."/>
        </authorList>
    </citation>
    <scope>NUCLEOTIDE SEQUENCE</scope>
    <source>
        <strain evidence="1">Expedition CK06-06</strain>
    </source>
</reference>
<name>X0Y477_9ZZZZ</name>
<accession>X0Y477</accession>
<dbReference type="EMBL" id="BARS01057570">
    <property type="protein sequence ID" value="GAG42132.1"/>
    <property type="molecule type" value="Genomic_DNA"/>
</dbReference>